<accession>A0A7S1K826</accession>
<dbReference type="AlphaFoldDB" id="A0A7S1K826"/>
<feature type="region of interest" description="Disordered" evidence="3">
    <location>
        <begin position="1"/>
        <end position="37"/>
    </location>
</feature>
<proteinExistence type="inferred from homology"/>
<organism evidence="4">
    <name type="scientific">Vitrella brassicaformis</name>
    <dbReference type="NCBI Taxonomy" id="1169539"/>
    <lineage>
        <taxon>Eukaryota</taxon>
        <taxon>Sar</taxon>
        <taxon>Alveolata</taxon>
        <taxon>Colpodellida</taxon>
        <taxon>Vitrellaceae</taxon>
        <taxon>Vitrella</taxon>
    </lineage>
</organism>
<dbReference type="Pfam" id="PF16046">
    <property type="entry name" value="FAM76"/>
    <property type="match status" value="1"/>
</dbReference>
<dbReference type="InterPro" id="IPR032017">
    <property type="entry name" value="FAM76"/>
</dbReference>
<evidence type="ECO:0000256" key="3">
    <source>
        <dbReference type="SAM" id="MobiDB-lite"/>
    </source>
</evidence>
<sequence length="270" mass="30663">MATAPSAFSQPRPPPNAPVVSSQGQGRFPQPRPPSKEQQLEDLQNTLKDARGWLRQVTKVRCCKLRGLCYECMKAKSMPVDDRHYEAIVWAGSAQLCSGCYSKMKKQLKHRPLCQFCRRSFIPLSCYQAESVRGTYQATCNECFAAYRENASEVSKCAFCELEAAFGERMYCAECDRQKSQYGPPRECQWCRKTCAFDKGEPKRAQFGGRLLCYHCSLQYNKIVKEIAATEPDRIKRHEATLSSARPPPHPHLTHTHTPCPAHCAHRSVR</sequence>
<gene>
    <name evidence="4" type="ORF">VBRA1451_LOCUS20603</name>
</gene>
<dbReference type="GO" id="GO:0016607">
    <property type="term" value="C:nuclear speck"/>
    <property type="evidence" value="ECO:0007669"/>
    <property type="project" value="TreeGrafter"/>
</dbReference>
<keyword evidence="2" id="KW-0175">Coiled coil</keyword>
<evidence type="ECO:0000256" key="1">
    <source>
        <dbReference type="ARBA" id="ARBA00009097"/>
    </source>
</evidence>
<dbReference type="EMBL" id="HBGB01034933">
    <property type="protein sequence ID" value="CAD9065533.1"/>
    <property type="molecule type" value="Transcribed_RNA"/>
</dbReference>
<evidence type="ECO:0000313" key="4">
    <source>
        <dbReference type="EMBL" id="CAD9065533.1"/>
    </source>
</evidence>
<comment type="similarity">
    <text evidence="1">Belongs to the FAM76 family.</text>
</comment>
<dbReference type="PANTHER" id="PTHR46176">
    <property type="entry name" value="LD21662P"/>
    <property type="match status" value="1"/>
</dbReference>
<dbReference type="PANTHER" id="PTHR46176:SF1">
    <property type="entry name" value="LD21662P"/>
    <property type="match status" value="1"/>
</dbReference>
<name>A0A7S1K826_9ALVE</name>
<evidence type="ECO:0000256" key="2">
    <source>
        <dbReference type="ARBA" id="ARBA00023054"/>
    </source>
</evidence>
<protein>
    <submittedName>
        <fullName evidence="4">Uncharacterized protein</fullName>
    </submittedName>
</protein>
<reference evidence="4" key="1">
    <citation type="submission" date="2021-01" db="EMBL/GenBank/DDBJ databases">
        <authorList>
            <person name="Corre E."/>
            <person name="Pelletier E."/>
            <person name="Niang G."/>
            <person name="Scheremetjew M."/>
            <person name="Finn R."/>
            <person name="Kale V."/>
            <person name="Holt S."/>
            <person name="Cochrane G."/>
            <person name="Meng A."/>
            <person name="Brown T."/>
            <person name="Cohen L."/>
        </authorList>
    </citation>
    <scope>NUCLEOTIDE SEQUENCE</scope>
    <source>
        <strain evidence="4">CCMP3346</strain>
    </source>
</reference>